<protein>
    <submittedName>
        <fullName evidence="2">Uncharacterized protein</fullName>
    </submittedName>
</protein>
<keyword evidence="1" id="KW-0472">Membrane</keyword>
<evidence type="ECO:0000256" key="1">
    <source>
        <dbReference type="SAM" id="Phobius"/>
    </source>
</evidence>
<keyword evidence="1" id="KW-1133">Transmembrane helix</keyword>
<dbReference type="EMBL" id="CP131059">
    <property type="protein sequence ID" value="WNY24129.1"/>
    <property type="molecule type" value="Genomic_DNA"/>
</dbReference>
<feature type="transmembrane region" description="Helical" evidence="1">
    <location>
        <begin position="56"/>
        <end position="87"/>
    </location>
</feature>
<name>A0AA96V0H4_9EURY</name>
<evidence type="ECO:0000313" key="3">
    <source>
        <dbReference type="Proteomes" id="UP001302978"/>
    </source>
</evidence>
<dbReference type="RefSeq" id="WP_316557304.1">
    <property type="nucleotide sequence ID" value="NZ_CP131059.1"/>
</dbReference>
<dbReference type="Proteomes" id="UP001302978">
    <property type="component" value="Chromosome"/>
</dbReference>
<dbReference type="Gene3D" id="1.20.1250.20">
    <property type="entry name" value="MFS general substrate transporter like domains"/>
    <property type="match status" value="1"/>
</dbReference>
<evidence type="ECO:0000313" key="2">
    <source>
        <dbReference type="EMBL" id="WNY24129.1"/>
    </source>
</evidence>
<keyword evidence="3" id="KW-1185">Reference proteome</keyword>
<accession>A0AA96V0H4</accession>
<proteinExistence type="predicted"/>
<organism evidence="2 3">
    <name type="scientific">Methanimicrococcus hongohii</name>
    <dbReference type="NCBI Taxonomy" id="3028295"/>
    <lineage>
        <taxon>Archaea</taxon>
        <taxon>Methanobacteriati</taxon>
        <taxon>Methanobacteriota</taxon>
        <taxon>Stenosarchaea group</taxon>
        <taxon>Methanomicrobia</taxon>
        <taxon>Methanosarcinales</taxon>
        <taxon>Methanosarcinaceae</taxon>
        <taxon>Methanimicrococcus</taxon>
    </lineage>
</organism>
<dbReference type="AlphaFoldDB" id="A0AA96V0H4"/>
<feature type="transmembrane region" description="Helical" evidence="1">
    <location>
        <begin position="6"/>
        <end position="28"/>
    </location>
</feature>
<dbReference type="GeneID" id="85196055"/>
<keyword evidence="1" id="KW-0812">Transmembrane</keyword>
<dbReference type="InterPro" id="IPR036259">
    <property type="entry name" value="MFS_trans_sf"/>
</dbReference>
<sequence length="107" mass="12286">MDFDEILLNSVLIIILGVVVSLVIYAIFSEARKDGKRAAARSWKQDLKKIIATPKILVTAILFSALFLIFFIGIPFLPAVIIFYLIVREYYRRRGNRKNGIEHAFEI</sequence>
<dbReference type="KEGG" id="mehf:MmiHf6_14580"/>
<gene>
    <name evidence="2" type="ORF">MmiHf6_14580</name>
</gene>
<reference evidence="2 3" key="1">
    <citation type="submission" date="2023-07" db="EMBL/GenBank/DDBJ databases">
        <title>Closed genoem sequence of Methanomicrococcus sp. Hf6.</title>
        <authorList>
            <person name="Poehlein A."/>
            <person name="Protasov E."/>
            <person name="Platt K."/>
            <person name="Reeh H."/>
            <person name="Daniel R."/>
            <person name="Brune A."/>
        </authorList>
    </citation>
    <scope>NUCLEOTIDE SEQUENCE [LARGE SCALE GENOMIC DNA]</scope>
    <source>
        <strain evidence="2 3">Hf6</strain>
    </source>
</reference>